<dbReference type="EMBL" id="CP139781">
    <property type="protein sequence ID" value="WRQ87606.1"/>
    <property type="molecule type" value="Genomic_DNA"/>
</dbReference>
<protein>
    <submittedName>
        <fullName evidence="2">Flagellar biosynthesis protein FlgJ</fullName>
    </submittedName>
</protein>
<keyword evidence="2" id="KW-0966">Cell projection</keyword>
<dbReference type="Proteomes" id="UP000738431">
    <property type="component" value="Chromosome"/>
</dbReference>
<accession>A0ABZ1C7X4</accession>
<keyword evidence="2" id="KW-0282">Flagellum</keyword>
<keyword evidence="2" id="KW-0969">Cilium</keyword>
<proteinExistence type="predicted"/>
<reference evidence="2 3" key="2">
    <citation type="submission" date="2023-12" db="EMBL/GenBank/DDBJ databases">
        <title>Description of an unclassified Opitutus bacterium of Verrucomicrobiota.</title>
        <authorList>
            <person name="Zhang D.-F."/>
        </authorList>
    </citation>
    <scope>NUCLEOTIDE SEQUENCE [LARGE SCALE GENOMIC DNA]</scope>
    <source>
        <strain evidence="2 3">WL0086</strain>
    </source>
</reference>
<feature type="compositionally biased region" description="Polar residues" evidence="1">
    <location>
        <begin position="1"/>
        <end position="11"/>
    </location>
</feature>
<dbReference type="RefSeq" id="WP_221030234.1">
    <property type="nucleotide sequence ID" value="NZ_CP139781.1"/>
</dbReference>
<reference evidence="2 3" key="1">
    <citation type="submission" date="2021-08" db="EMBL/GenBank/DDBJ databases">
        <authorList>
            <person name="Zhang D."/>
            <person name="Zhang A."/>
            <person name="Wang L."/>
        </authorList>
    </citation>
    <scope>NUCLEOTIDE SEQUENCE [LARGE SCALE GENOMIC DNA]</scope>
    <source>
        <strain evidence="2 3">WL0086</strain>
    </source>
</reference>
<evidence type="ECO:0000313" key="2">
    <source>
        <dbReference type="EMBL" id="WRQ87606.1"/>
    </source>
</evidence>
<keyword evidence="3" id="KW-1185">Reference proteome</keyword>
<feature type="region of interest" description="Disordered" evidence="1">
    <location>
        <begin position="1"/>
        <end position="28"/>
    </location>
</feature>
<sequence>MNVSAVSSTLGVATRPDGPRDRNDAVSPQDIKKVAAQFEAIIVRQLLKPAIDPIMGGGGGMGGGQGGAVGGGGGGVYGYLLTDVLAGSLAQGGKLGFASLVEQQLTPDALKAAYAEAMQADANAAANSHVASNLSASS</sequence>
<gene>
    <name evidence="2" type="ORF">K1X11_022555</name>
</gene>
<evidence type="ECO:0000256" key="1">
    <source>
        <dbReference type="SAM" id="MobiDB-lite"/>
    </source>
</evidence>
<name>A0ABZ1C7X4_9BACT</name>
<organism evidence="2 3">
    <name type="scientific">Actomonas aquatica</name>
    <dbReference type="NCBI Taxonomy" id="2866162"/>
    <lineage>
        <taxon>Bacteria</taxon>
        <taxon>Pseudomonadati</taxon>
        <taxon>Verrucomicrobiota</taxon>
        <taxon>Opitutia</taxon>
        <taxon>Opitutales</taxon>
        <taxon>Opitutaceae</taxon>
        <taxon>Actomonas</taxon>
    </lineage>
</organism>
<evidence type="ECO:0000313" key="3">
    <source>
        <dbReference type="Proteomes" id="UP000738431"/>
    </source>
</evidence>